<dbReference type="InterPro" id="IPR043741">
    <property type="entry name" value="DUF5686"/>
</dbReference>
<evidence type="ECO:0000313" key="2">
    <source>
        <dbReference type="Proteomes" id="UP001242368"/>
    </source>
</evidence>
<protein>
    <submittedName>
        <fullName evidence="1">DUF5686 family protein</fullName>
    </submittedName>
</protein>
<dbReference type="Pfam" id="PF18939">
    <property type="entry name" value="DUF5686"/>
    <property type="match status" value="1"/>
</dbReference>
<dbReference type="SUPFAM" id="SSF54211">
    <property type="entry name" value="Ribosomal protein S5 domain 2-like"/>
    <property type="match status" value="1"/>
</dbReference>
<comment type="caution">
    <text evidence="1">The sequence shown here is derived from an EMBL/GenBank/DDBJ whole genome shotgun (WGS) entry which is preliminary data.</text>
</comment>
<dbReference type="RefSeq" id="WP_290364852.1">
    <property type="nucleotide sequence ID" value="NZ_JAUFQU010000008.1"/>
</dbReference>
<accession>A0ABT8CZ54</accession>
<name>A0ABT8CZ54_9FLAO</name>
<sequence>MEEEASVLDEMLIETPKGKDKATWIIKKASEHRKKNDARIKKYTSDFYSKGSIQVIDYPKKFLGYNIEELDPNLKIDSLKNKFIYLSETFSKIAVEKPNHYKEEIKASKISGNDNGFSFNSGLSANFDFYQNIAYYSWKLVSPLAPIAPSYYNLKSIRKVDQAIYFKIIQIHFLHLKAIAIEDAEFLELLADDLPFETNKGFRSFKHLTDETQTLYYASDYEDFKQLQRIAQSQGLCLSMLLIHLTKSC</sequence>
<evidence type="ECO:0000313" key="1">
    <source>
        <dbReference type="EMBL" id="MDN3708938.1"/>
    </source>
</evidence>
<dbReference type="Proteomes" id="UP001242368">
    <property type="component" value="Unassembled WGS sequence"/>
</dbReference>
<reference evidence="2" key="1">
    <citation type="journal article" date="2019" name="Int. J. Syst. Evol. Microbiol.">
        <title>The Global Catalogue of Microorganisms (GCM) 10K type strain sequencing project: providing services to taxonomists for standard genome sequencing and annotation.</title>
        <authorList>
            <consortium name="The Broad Institute Genomics Platform"/>
            <consortium name="The Broad Institute Genome Sequencing Center for Infectious Disease"/>
            <person name="Wu L."/>
            <person name="Ma J."/>
        </authorList>
    </citation>
    <scope>NUCLEOTIDE SEQUENCE [LARGE SCALE GENOMIC DNA]</scope>
    <source>
        <strain evidence="2">CECT 7184</strain>
    </source>
</reference>
<proteinExistence type="predicted"/>
<keyword evidence="2" id="KW-1185">Reference proteome</keyword>
<dbReference type="EMBL" id="JAUFQU010000008">
    <property type="protein sequence ID" value="MDN3708938.1"/>
    <property type="molecule type" value="Genomic_DNA"/>
</dbReference>
<organism evidence="1 2">
    <name type="scientific">Paenimyroides ceti</name>
    <dbReference type="NCBI Taxonomy" id="395087"/>
    <lineage>
        <taxon>Bacteria</taxon>
        <taxon>Pseudomonadati</taxon>
        <taxon>Bacteroidota</taxon>
        <taxon>Flavobacteriia</taxon>
        <taxon>Flavobacteriales</taxon>
        <taxon>Flavobacteriaceae</taxon>
        <taxon>Paenimyroides</taxon>
    </lineage>
</organism>
<gene>
    <name evidence="1" type="ORF">QW060_17815</name>
</gene>
<dbReference type="InterPro" id="IPR020568">
    <property type="entry name" value="Ribosomal_Su5_D2-typ_SF"/>
</dbReference>